<dbReference type="EMBL" id="RKRA01000001">
    <property type="protein sequence ID" value="RPF25616.1"/>
    <property type="molecule type" value="Genomic_DNA"/>
</dbReference>
<dbReference type="RefSeq" id="WP_123913535.1">
    <property type="nucleotide sequence ID" value="NZ_RKRA01000001.1"/>
</dbReference>
<feature type="region of interest" description="Disordered" evidence="1">
    <location>
        <begin position="146"/>
        <end position="167"/>
    </location>
</feature>
<sequence>MDTVPLSAEQVIGVFWARSRLLQHPALHARGRLVRRHLDVYLDTEAEQWLTTPERALVEAERQLDPAGAVARVTGPEALVAALPGFVDAEWLLPSVADAHAQLLVVDSLVRWLLASGAVDAGEMSCSVLEIETRLARAAAGLDRRRALSRSDPPGRLPPGAARRRPR</sequence>
<keyword evidence="3" id="KW-1185">Reference proteome</keyword>
<accession>A0A3N4Z1Y0</accession>
<evidence type="ECO:0000313" key="3">
    <source>
        <dbReference type="Proteomes" id="UP000280726"/>
    </source>
</evidence>
<proteinExistence type="predicted"/>
<feature type="compositionally biased region" description="Low complexity" evidence="1">
    <location>
        <begin position="150"/>
        <end position="161"/>
    </location>
</feature>
<dbReference type="Proteomes" id="UP000280726">
    <property type="component" value="Unassembled WGS sequence"/>
</dbReference>
<evidence type="ECO:0000313" key="2">
    <source>
        <dbReference type="EMBL" id="RPF25616.1"/>
    </source>
</evidence>
<reference evidence="2 3" key="1">
    <citation type="submission" date="2018-11" db="EMBL/GenBank/DDBJ databases">
        <title>Sequencing the genomes of 1000 actinobacteria strains.</title>
        <authorList>
            <person name="Klenk H.-P."/>
        </authorList>
    </citation>
    <scope>NUCLEOTIDE SEQUENCE [LARGE SCALE GENOMIC DNA]</scope>
    <source>
        <strain evidence="2 3">DSM 14418</strain>
    </source>
</reference>
<comment type="caution">
    <text evidence="2">The sequence shown here is derived from an EMBL/GenBank/DDBJ whole genome shotgun (WGS) entry which is preliminary data.</text>
</comment>
<protein>
    <submittedName>
        <fullName evidence="2">Uncharacterized protein</fullName>
    </submittedName>
</protein>
<organism evidence="2 3">
    <name type="scientific">Georgenia muralis</name>
    <dbReference type="NCBI Taxonomy" id="154117"/>
    <lineage>
        <taxon>Bacteria</taxon>
        <taxon>Bacillati</taxon>
        <taxon>Actinomycetota</taxon>
        <taxon>Actinomycetes</taxon>
        <taxon>Micrococcales</taxon>
        <taxon>Bogoriellaceae</taxon>
        <taxon>Georgenia</taxon>
    </lineage>
</organism>
<dbReference type="AlphaFoldDB" id="A0A3N4Z1Y0"/>
<gene>
    <name evidence="2" type="ORF">EDD32_0017</name>
</gene>
<dbReference type="OrthoDB" id="3746081at2"/>
<evidence type="ECO:0000256" key="1">
    <source>
        <dbReference type="SAM" id="MobiDB-lite"/>
    </source>
</evidence>
<name>A0A3N4Z1Y0_9MICO</name>